<dbReference type="AlphaFoldDB" id="A0AAQ3NFP5"/>
<evidence type="ECO:0000313" key="2">
    <source>
        <dbReference type="Proteomes" id="UP001374535"/>
    </source>
</evidence>
<keyword evidence="2" id="KW-1185">Reference proteome</keyword>
<sequence length="161" mass="17453">MSDSSTILLFPTTASISSLAFSNTCGWFINSDRAHSMVNDVVSVPATNMSRMKALIFSLFSFISELPSSKMSNKTSSISLNGRVPPVCLLFLLSSSRCFMILSNTASNLSRVCLSLMLNPCKSRRLKNQMKSDMLNFPTSSAASATSFLISSTSFSFSVLV</sequence>
<accession>A0AAQ3NFP5</accession>
<dbReference type="EMBL" id="CP144695">
    <property type="protein sequence ID" value="WVZ08170.1"/>
    <property type="molecule type" value="Genomic_DNA"/>
</dbReference>
<evidence type="ECO:0000313" key="1">
    <source>
        <dbReference type="EMBL" id="WVZ08170.1"/>
    </source>
</evidence>
<organism evidence="1 2">
    <name type="scientific">Vigna mungo</name>
    <name type="common">Black gram</name>
    <name type="synonym">Phaseolus mungo</name>
    <dbReference type="NCBI Taxonomy" id="3915"/>
    <lineage>
        <taxon>Eukaryota</taxon>
        <taxon>Viridiplantae</taxon>
        <taxon>Streptophyta</taxon>
        <taxon>Embryophyta</taxon>
        <taxon>Tracheophyta</taxon>
        <taxon>Spermatophyta</taxon>
        <taxon>Magnoliopsida</taxon>
        <taxon>eudicotyledons</taxon>
        <taxon>Gunneridae</taxon>
        <taxon>Pentapetalae</taxon>
        <taxon>rosids</taxon>
        <taxon>fabids</taxon>
        <taxon>Fabales</taxon>
        <taxon>Fabaceae</taxon>
        <taxon>Papilionoideae</taxon>
        <taxon>50 kb inversion clade</taxon>
        <taxon>NPAAA clade</taxon>
        <taxon>indigoferoid/millettioid clade</taxon>
        <taxon>Phaseoleae</taxon>
        <taxon>Vigna</taxon>
    </lineage>
</organism>
<gene>
    <name evidence="1" type="ORF">V8G54_021516</name>
</gene>
<protein>
    <submittedName>
        <fullName evidence="1">Uncharacterized protein</fullName>
    </submittedName>
</protein>
<proteinExistence type="predicted"/>
<dbReference type="Proteomes" id="UP001374535">
    <property type="component" value="Chromosome 6"/>
</dbReference>
<name>A0AAQ3NFP5_VIGMU</name>
<reference evidence="1 2" key="1">
    <citation type="journal article" date="2023" name="Life. Sci Alliance">
        <title>Evolutionary insights into 3D genome organization and epigenetic landscape of Vigna mungo.</title>
        <authorList>
            <person name="Junaid A."/>
            <person name="Singh B."/>
            <person name="Bhatia S."/>
        </authorList>
    </citation>
    <scope>NUCLEOTIDE SEQUENCE [LARGE SCALE GENOMIC DNA]</scope>
    <source>
        <strain evidence="1">Urdbean</strain>
    </source>
</reference>